<keyword evidence="3" id="KW-0547">Nucleotide-binding</keyword>
<dbReference type="GO" id="GO:0005524">
    <property type="term" value="F:ATP binding"/>
    <property type="evidence" value="ECO:0007669"/>
    <property type="project" value="UniProtKB-KW"/>
</dbReference>
<dbReference type="EMBL" id="CASHTH010001392">
    <property type="protein sequence ID" value="CAI8014808.1"/>
    <property type="molecule type" value="Genomic_DNA"/>
</dbReference>
<sequence length="525" mass="58011">MKQRVKLAQALAHDPKLLLLDEPTNGMDTSGREEMLELVKDIATDKNINVILSSHLLPDVEFACQEIVALSHGSVAIQGQIQALKGNKGQSFDLKIVGDSEAYITALEHHNFQVELHPDKRLRVTSGSQEQTETTFFFKLAYDTAAVIPPLSLANEMLRIAGMGGTRIATSAEDTGIFGNPASLVHVKHHNLAFGAAAENVHWAELPKHGTTQLAAEANIDISPALYYSHAFGKWGASAGYAARFTNFANFTFESTRAEYNRNSRQFSATTDLLTDYNLLQERSWVIGFSRELGKSAAGLRLRLLRQVVNRGTVISTLNLEARHGPEVDVDVPEELIEAIVEELQFGNRVRDIVHERQPTLERTVNRLELDIGFQRPVWFDRKQTNPPLLVGVLFENLLHADLVEPLPFRVGIGVAYQPLAWITVAADLSRATEPSKRRGPLMLNNMTPTHNAIPVGVAEVDITPDYPIRLSGYGSRRTESDGIIQRIWAKALAIGSDTDEPVVLVTVENCGLPDELTEEVSRPN</sequence>
<evidence type="ECO:0000256" key="1">
    <source>
        <dbReference type="ARBA" id="ARBA00005417"/>
    </source>
</evidence>
<accession>A0AA35RQ23</accession>
<evidence type="ECO:0000256" key="2">
    <source>
        <dbReference type="ARBA" id="ARBA00022448"/>
    </source>
</evidence>
<dbReference type="SUPFAM" id="SSF52540">
    <property type="entry name" value="P-loop containing nucleoside triphosphate hydrolases"/>
    <property type="match status" value="1"/>
</dbReference>
<organism evidence="3 4">
    <name type="scientific">Geodia barretti</name>
    <name type="common">Barrett's horny sponge</name>
    <dbReference type="NCBI Taxonomy" id="519541"/>
    <lineage>
        <taxon>Eukaryota</taxon>
        <taxon>Metazoa</taxon>
        <taxon>Porifera</taxon>
        <taxon>Demospongiae</taxon>
        <taxon>Heteroscleromorpha</taxon>
        <taxon>Tetractinellida</taxon>
        <taxon>Astrophorina</taxon>
        <taxon>Geodiidae</taxon>
        <taxon>Geodia</taxon>
    </lineage>
</organism>
<name>A0AA35RQ23_GEOBA</name>
<evidence type="ECO:0000313" key="4">
    <source>
        <dbReference type="Proteomes" id="UP001174909"/>
    </source>
</evidence>
<comment type="caution">
    <text evidence="3">The sequence shown here is derived from an EMBL/GenBank/DDBJ whole genome shotgun (WGS) entry which is preliminary data.</text>
</comment>
<protein>
    <submittedName>
        <fullName evidence="3">Bacitracin transport ATP-binding protein BcrA</fullName>
    </submittedName>
</protein>
<dbReference type="InterPro" id="IPR027417">
    <property type="entry name" value="P-loop_NTPase"/>
</dbReference>
<keyword evidence="3" id="KW-0067">ATP-binding</keyword>
<dbReference type="Proteomes" id="UP001174909">
    <property type="component" value="Unassembled WGS sequence"/>
</dbReference>
<dbReference type="Gene3D" id="3.40.50.300">
    <property type="entry name" value="P-loop containing nucleotide triphosphate hydrolases"/>
    <property type="match status" value="1"/>
</dbReference>
<proteinExistence type="inferred from homology"/>
<gene>
    <name evidence="3" type="ORF">GBAR_LOCUS9232</name>
</gene>
<evidence type="ECO:0000313" key="3">
    <source>
        <dbReference type="EMBL" id="CAI8014808.1"/>
    </source>
</evidence>
<dbReference type="PANTHER" id="PTHR43335">
    <property type="entry name" value="ABC TRANSPORTER, ATP-BINDING PROTEIN"/>
    <property type="match status" value="1"/>
</dbReference>
<keyword evidence="2" id="KW-0813">Transport</keyword>
<comment type="similarity">
    <text evidence="1">Belongs to the ABC transporter superfamily.</text>
</comment>
<dbReference type="AlphaFoldDB" id="A0AA35RQ23"/>
<keyword evidence="4" id="KW-1185">Reference proteome</keyword>
<dbReference type="Gene3D" id="2.40.160.60">
    <property type="entry name" value="Outer membrane protein transport protein (OMPP1/FadL/TodX)"/>
    <property type="match status" value="1"/>
</dbReference>
<reference evidence="3" key="1">
    <citation type="submission" date="2023-03" db="EMBL/GenBank/DDBJ databases">
        <authorList>
            <person name="Steffen K."/>
            <person name="Cardenas P."/>
        </authorList>
    </citation>
    <scope>NUCLEOTIDE SEQUENCE</scope>
</reference>